<dbReference type="GO" id="GO:2001070">
    <property type="term" value="F:starch binding"/>
    <property type="evidence" value="ECO:0007669"/>
    <property type="project" value="InterPro"/>
</dbReference>
<evidence type="ECO:0000313" key="2">
    <source>
        <dbReference type="EMBL" id="SMB99439.1"/>
    </source>
</evidence>
<evidence type="ECO:0000313" key="3">
    <source>
        <dbReference type="Proteomes" id="UP000192569"/>
    </source>
</evidence>
<evidence type="ECO:0000259" key="1">
    <source>
        <dbReference type="SMART" id="SM01066"/>
    </source>
</evidence>
<sequence>MGDRSRSRFVDEDRTRLEQMRAAEYPGGVVVDPMPVTAGSEVTIMYYGLLAQCGADQIWMRTGYGDPNNWQEIYDHRMERTGYGWVKNIRVSEDYDRLNFCFKDSANNWDNNNGLNWSFIIHKGDWKV</sequence>
<dbReference type="Pfam" id="PF16760">
    <property type="entry name" value="CBM53"/>
    <property type="match status" value="1"/>
</dbReference>
<dbReference type="AlphaFoldDB" id="A0A1W1W1D3"/>
<dbReference type="RefSeq" id="WP_084666585.1">
    <property type="nucleotide sequence ID" value="NZ_LT838272.1"/>
</dbReference>
<dbReference type="InterPro" id="IPR013783">
    <property type="entry name" value="Ig-like_fold"/>
</dbReference>
<dbReference type="STRING" id="698762.SAMN00808754_2903"/>
<dbReference type="SMART" id="SM01066">
    <property type="entry name" value="CBM_25"/>
    <property type="match status" value="1"/>
</dbReference>
<dbReference type="Gene3D" id="2.60.40.10">
    <property type="entry name" value="Immunoglobulins"/>
    <property type="match status" value="1"/>
</dbReference>
<dbReference type="Proteomes" id="UP000192569">
    <property type="component" value="Chromosome I"/>
</dbReference>
<feature type="domain" description="Carbohydrate binding module family 25" evidence="1">
    <location>
        <begin position="39"/>
        <end position="122"/>
    </location>
</feature>
<dbReference type="InterPro" id="IPR005085">
    <property type="entry name" value="CBM25"/>
</dbReference>
<keyword evidence="3" id="KW-1185">Reference proteome</keyword>
<reference evidence="2 3" key="1">
    <citation type="submission" date="2017-04" db="EMBL/GenBank/DDBJ databases">
        <authorList>
            <person name="Afonso C.L."/>
            <person name="Miller P.J."/>
            <person name="Scott M.A."/>
            <person name="Spackman E."/>
            <person name="Goraichik I."/>
            <person name="Dimitrov K.M."/>
            <person name="Suarez D.L."/>
            <person name="Swayne D.E."/>
        </authorList>
    </citation>
    <scope>NUCLEOTIDE SEQUENCE [LARGE SCALE GENOMIC DNA]</scope>
    <source>
        <strain evidence="2 3">ToBE</strain>
    </source>
</reference>
<dbReference type="OrthoDB" id="1683298at2"/>
<gene>
    <name evidence="2" type="ORF">SAMN00808754_2903</name>
</gene>
<protein>
    <submittedName>
        <fullName evidence="2">Starch/carbohydrate-binding module (Family 53)</fullName>
    </submittedName>
</protein>
<accession>A0A1W1W1D3</accession>
<dbReference type="EMBL" id="LT838272">
    <property type="protein sequence ID" value="SMB99439.1"/>
    <property type="molecule type" value="Genomic_DNA"/>
</dbReference>
<organism evidence="2 3">
    <name type="scientific">Thermanaeromonas toyohensis ToBE</name>
    <dbReference type="NCBI Taxonomy" id="698762"/>
    <lineage>
        <taxon>Bacteria</taxon>
        <taxon>Bacillati</taxon>
        <taxon>Bacillota</taxon>
        <taxon>Clostridia</taxon>
        <taxon>Neomoorellales</taxon>
        <taxon>Neomoorellaceae</taxon>
        <taxon>Thermanaeromonas</taxon>
    </lineage>
</organism>
<name>A0A1W1W1D3_9FIRM</name>
<proteinExistence type="predicted"/>